<evidence type="ECO:0000313" key="2">
    <source>
        <dbReference type="Proteomes" id="UP000266673"/>
    </source>
</evidence>
<dbReference type="AlphaFoldDB" id="A0A397U2S0"/>
<proteinExistence type="predicted"/>
<evidence type="ECO:0008006" key="3">
    <source>
        <dbReference type="Google" id="ProtNLM"/>
    </source>
</evidence>
<accession>A0A397U2S0</accession>
<dbReference type="Proteomes" id="UP000266673">
    <property type="component" value="Unassembled WGS sequence"/>
</dbReference>
<organism evidence="1 2">
    <name type="scientific">Gigaspora rosea</name>
    <dbReference type="NCBI Taxonomy" id="44941"/>
    <lineage>
        <taxon>Eukaryota</taxon>
        <taxon>Fungi</taxon>
        <taxon>Fungi incertae sedis</taxon>
        <taxon>Mucoromycota</taxon>
        <taxon>Glomeromycotina</taxon>
        <taxon>Glomeromycetes</taxon>
        <taxon>Diversisporales</taxon>
        <taxon>Gigasporaceae</taxon>
        <taxon>Gigaspora</taxon>
    </lineage>
</organism>
<evidence type="ECO:0000313" key="1">
    <source>
        <dbReference type="EMBL" id="RIB04494.1"/>
    </source>
</evidence>
<dbReference type="OrthoDB" id="2429894at2759"/>
<name>A0A397U2S0_9GLOM</name>
<keyword evidence="2" id="KW-1185">Reference proteome</keyword>
<dbReference type="STRING" id="44941.A0A397U2S0"/>
<gene>
    <name evidence="1" type="ORF">C2G38_2254352</name>
</gene>
<dbReference type="EMBL" id="QKWP01002171">
    <property type="protein sequence ID" value="RIB04494.1"/>
    <property type="molecule type" value="Genomic_DNA"/>
</dbReference>
<protein>
    <recommendedName>
        <fullName evidence="3">BTB domain-containing protein</fullName>
    </recommendedName>
</protein>
<comment type="caution">
    <text evidence="1">The sequence shown here is derived from an EMBL/GenBank/DDBJ whole genome shotgun (WGS) entry which is preliminary data.</text>
</comment>
<sequence>MFDEGGFEIYEHRKLVRIEFPEKNEIDKAAENRRLTVNELMKRTCNEYWSIEESGDEKKKAEFIQKYIYGGTISLENINTCHFDLLIETGLENWLNKVYNNLRKYYCKHPNIIFDSDEFLTLSEKNMTIYKWMKEYNMNYVIK</sequence>
<reference evidence="1 2" key="1">
    <citation type="submission" date="2018-06" db="EMBL/GenBank/DDBJ databases">
        <title>Comparative genomics reveals the genomic features of Rhizophagus irregularis, R. cerebriforme, R. diaphanum and Gigaspora rosea, and their symbiotic lifestyle signature.</title>
        <authorList>
            <person name="Morin E."/>
            <person name="San Clemente H."/>
            <person name="Chen E.C.H."/>
            <person name="De La Providencia I."/>
            <person name="Hainaut M."/>
            <person name="Kuo A."/>
            <person name="Kohler A."/>
            <person name="Murat C."/>
            <person name="Tang N."/>
            <person name="Roy S."/>
            <person name="Loubradou J."/>
            <person name="Henrissat B."/>
            <person name="Grigoriev I.V."/>
            <person name="Corradi N."/>
            <person name="Roux C."/>
            <person name="Martin F.M."/>
        </authorList>
    </citation>
    <scope>NUCLEOTIDE SEQUENCE [LARGE SCALE GENOMIC DNA]</scope>
    <source>
        <strain evidence="1 2">DAOM 194757</strain>
    </source>
</reference>